<keyword evidence="2" id="KW-1185">Reference proteome</keyword>
<evidence type="ECO:0000313" key="2">
    <source>
        <dbReference type="Proteomes" id="UP001648503"/>
    </source>
</evidence>
<protein>
    <recommendedName>
        <fullName evidence="3">CBM1 domain-containing protein</fullName>
    </recommendedName>
</protein>
<sequence length="211" mass="22045">MISSTSVSSDGSTSLTTLPTTLPTTSSNLATLTTAPTSYSSLISSTDTTSYVIASTMTATTSLLPALPSPTTAISHALFSGPGCSNIPTLKNTFSTGVCYSGDFWCSSIAGLLPSQCPSSTLSTSLFFSCSNDSNTAQLTWYPCKGCACAAPTLTNYTSSVCYPQGSQSESYYCSRNLPLYSSTRRDVGALSPFGLQTALMVATMLFLTQW</sequence>
<reference evidence="1 2" key="1">
    <citation type="submission" date="2021-02" db="EMBL/GenBank/DDBJ databases">
        <title>Variation within the Batrachochytrium salamandrivorans European outbreak.</title>
        <authorList>
            <person name="Kelly M."/>
            <person name="Pasmans F."/>
            <person name="Shea T.P."/>
            <person name="Munoz J.F."/>
            <person name="Carranza S."/>
            <person name="Cuomo C.A."/>
            <person name="Martel A."/>
        </authorList>
    </citation>
    <scope>NUCLEOTIDE SEQUENCE [LARGE SCALE GENOMIC DNA]</scope>
    <source>
        <strain evidence="1 2">AMFP18/2</strain>
    </source>
</reference>
<organism evidence="1 2">
    <name type="scientific">Batrachochytrium salamandrivorans</name>
    <dbReference type="NCBI Taxonomy" id="1357716"/>
    <lineage>
        <taxon>Eukaryota</taxon>
        <taxon>Fungi</taxon>
        <taxon>Fungi incertae sedis</taxon>
        <taxon>Chytridiomycota</taxon>
        <taxon>Chytridiomycota incertae sedis</taxon>
        <taxon>Chytridiomycetes</taxon>
        <taxon>Rhizophydiales</taxon>
        <taxon>Rhizophydiales incertae sedis</taxon>
        <taxon>Batrachochytrium</taxon>
    </lineage>
</organism>
<proteinExistence type="predicted"/>
<evidence type="ECO:0000313" key="1">
    <source>
        <dbReference type="EMBL" id="KAH6598705.1"/>
    </source>
</evidence>
<accession>A0ABQ8FL61</accession>
<comment type="caution">
    <text evidence="1">The sequence shown here is derived from an EMBL/GenBank/DDBJ whole genome shotgun (WGS) entry which is preliminary data.</text>
</comment>
<gene>
    <name evidence="1" type="ORF">BASA50_003739</name>
</gene>
<dbReference type="Proteomes" id="UP001648503">
    <property type="component" value="Unassembled WGS sequence"/>
</dbReference>
<dbReference type="EMBL" id="JAFCIX010000102">
    <property type="protein sequence ID" value="KAH6598705.1"/>
    <property type="molecule type" value="Genomic_DNA"/>
</dbReference>
<evidence type="ECO:0008006" key="3">
    <source>
        <dbReference type="Google" id="ProtNLM"/>
    </source>
</evidence>
<name>A0ABQ8FL61_9FUNG</name>